<dbReference type="InterPro" id="IPR043502">
    <property type="entry name" value="DNA/RNA_pol_sf"/>
</dbReference>
<organism evidence="4 5">
    <name type="scientific">Sneathiella marina</name>
    <dbReference type="NCBI Taxonomy" id="2950108"/>
    <lineage>
        <taxon>Bacteria</taxon>
        <taxon>Pseudomonadati</taxon>
        <taxon>Pseudomonadota</taxon>
        <taxon>Alphaproteobacteria</taxon>
        <taxon>Sneathiellales</taxon>
        <taxon>Sneathiellaceae</taxon>
        <taxon>Sneathiella</taxon>
    </lineage>
</organism>
<feature type="domain" description="UmuC" evidence="3">
    <location>
        <begin position="27"/>
        <end position="161"/>
    </location>
</feature>
<dbReference type="RefSeq" id="WP_251933334.1">
    <property type="nucleotide sequence ID" value="NZ_CP098747.1"/>
</dbReference>
<dbReference type="Proteomes" id="UP001056291">
    <property type="component" value="Chromosome"/>
</dbReference>
<accession>A0ABY4W041</accession>
<dbReference type="Gene3D" id="3.40.1170.60">
    <property type="match status" value="1"/>
</dbReference>
<dbReference type="SUPFAM" id="SSF56672">
    <property type="entry name" value="DNA/RNA polymerases"/>
    <property type="match status" value="1"/>
</dbReference>
<keyword evidence="5" id="KW-1185">Reference proteome</keyword>
<gene>
    <name evidence="4" type="ORF">NBZ79_14875</name>
</gene>
<reference evidence="4" key="1">
    <citation type="submission" date="2022-06" db="EMBL/GenBank/DDBJ databases">
        <title>Sneathiella actinostolidae sp. nov., isolated from a sea anemonein the Western Pacific Ocean.</title>
        <authorList>
            <person name="Wei M.J."/>
        </authorList>
    </citation>
    <scope>NUCLEOTIDE SEQUENCE</scope>
    <source>
        <strain evidence="4">PHK-P5</strain>
    </source>
</reference>
<sequence>MRRFLSVWLPHWSMERYLQKNMTIGQEQHKALRQKTPFALVASGSRGQHITSINMAAEDAGITVGLPLADARALCPALATAETMPDADAAALEQLALWCLRYSPMVTTHKPDGFALDISGCAHLFGGEQAMLEAMAEKIRQFHLTPRLAIADTIGTAWAAARFGKTTITVVEEGETRAFLAPLPLTALRLEDRTVKRLKQLGLRHINALLDAPQAPLTTRFGPQLIKRLHQATGAVPEIFGPLVPPPSYHVRYPFIEPVIQLEAVEVVLGILAERMMRQLKQMRKGARQLELRLFRVDGHLERLSVGTSRLCADADHITLLFQENLSRLRDDLDMGFGFDLMTMSAFDVENVTHIQQAWGSRKGGMISSQGLGQLLDRFGNRFGFDKVTRFIPAESYIPERAFRKIPAHSGTQDTSWQGTNQRTVSRPFLLFTAPEPVMVLAEVPDGPPLRFKWRRRQHRIIAADGPERLSPEWWRTSLQDTSLQTRDYYRVEDSAGYRFWLFRDGLYDREEDHPLWYLHGLFP</sequence>
<protein>
    <submittedName>
        <fullName evidence="4">DNA polymerase Y family protein</fullName>
    </submittedName>
</protein>
<evidence type="ECO:0000259" key="3">
    <source>
        <dbReference type="Pfam" id="PF00817"/>
    </source>
</evidence>
<dbReference type="EMBL" id="CP098747">
    <property type="protein sequence ID" value="USG60453.1"/>
    <property type="molecule type" value="Genomic_DNA"/>
</dbReference>
<dbReference type="PANTHER" id="PTHR35369:SF2">
    <property type="entry name" value="BLR3025 PROTEIN"/>
    <property type="match status" value="1"/>
</dbReference>
<dbReference type="PANTHER" id="PTHR35369">
    <property type="entry name" value="BLR3025 PROTEIN-RELATED"/>
    <property type="match status" value="1"/>
</dbReference>
<name>A0ABY4W041_9PROT</name>
<evidence type="ECO:0000313" key="5">
    <source>
        <dbReference type="Proteomes" id="UP001056291"/>
    </source>
</evidence>
<evidence type="ECO:0000256" key="2">
    <source>
        <dbReference type="ARBA" id="ARBA00022763"/>
    </source>
</evidence>
<dbReference type="InterPro" id="IPR001126">
    <property type="entry name" value="UmuC"/>
</dbReference>
<dbReference type="InterPro" id="IPR043128">
    <property type="entry name" value="Rev_trsase/Diguanyl_cyclase"/>
</dbReference>
<dbReference type="Gene3D" id="3.30.70.270">
    <property type="match status" value="1"/>
</dbReference>
<evidence type="ECO:0000313" key="4">
    <source>
        <dbReference type="EMBL" id="USG60453.1"/>
    </source>
</evidence>
<dbReference type="InterPro" id="IPR050356">
    <property type="entry name" value="SulA_CellDiv_inhibitor"/>
</dbReference>
<dbReference type="CDD" id="cd03468">
    <property type="entry name" value="PolY_like"/>
    <property type="match status" value="1"/>
</dbReference>
<dbReference type="Pfam" id="PF00817">
    <property type="entry name" value="IMS"/>
    <property type="match status" value="1"/>
</dbReference>
<proteinExistence type="inferred from homology"/>
<keyword evidence="2" id="KW-0227">DNA damage</keyword>
<comment type="similarity">
    <text evidence="1">Belongs to the DNA polymerase type-Y family.</text>
</comment>
<evidence type="ECO:0000256" key="1">
    <source>
        <dbReference type="ARBA" id="ARBA00010945"/>
    </source>
</evidence>